<dbReference type="InterPro" id="IPR036086">
    <property type="entry name" value="ParB/Sulfiredoxin_sf"/>
</dbReference>
<dbReference type="PANTHER" id="PTHR33375">
    <property type="entry name" value="CHROMOSOME-PARTITIONING PROTEIN PARB-RELATED"/>
    <property type="match status" value="1"/>
</dbReference>
<sequence>MLNQPNTNSATAQQQDVQIANHAAMEHLNNDELRHTPLDRIIPIHLGNCRSKRNSDKFAELKTSIAAQGVFQAVVVRPHSDIEGMYELVAGFGRFEASVELGLSTIPTMIRQLSDREALEIQIQENSNREDLGIVDEARVAKKWLAFYEGDRSAAAQRLGWPRKKLNERLELNRCTSEILAALEIGSIKCGHAMILASFTAKRQDATLKTILTEKWTVEYLKERAGKAQRYLAQAKFDIAGCSGCDHNSEAQAGLFDTDDRAKCSNIECFRSKTNDWLAERRKALEEQHGKVLLLVEVDAQDRNTVDASVVGEEQFKTGCTGCQSNCVLLDDRPQKEGGIVTNQCLDASCFNKQAKANSQIKTKQEAKAQATTSTEVKPTASSKKQTTDKPVVQKTNRKIIERNRNHLRQVAATEMLNEASFKQGVVLALLCDRSGHKPTLPNWPDSPTNFSQFVKACIGQDPKAMQDEINKALVYLATKATHNEHRTGEQFIDLMLSAFSTQSDHQAVATLAWAPTAEMLKDYTTDQIAEICESSGFSKAYNDIHKDGFKKLANARKSDFIKQVMEFEFDWSHFAPTKGYLELIK</sequence>
<proteinExistence type="inferred from homology"/>
<evidence type="ECO:0000313" key="5">
    <source>
        <dbReference type="EMBL" id="MBW8191335.1"/>
    </source>
</evidence>
<evidence type="ECO:0000256" key="3">
    <source>
        <dbReference type="SAM" id="MobiDB-lite"/>
    </source>
</evidence>
<keyword evidence="2" id="KW-0159">Chromosome partition</keyword>
<dbReference type="InterPro" id="IPR041468">
    <property type="entry name" value="HTH_ParB/Spo0J"/>
</dbReference>
<feature type="domain" description="ParB-like N-terminal" evidence="4">
    <location>
        <begin position="34"/>
        <end position="127"/>
    </location>
</feature>
<feature type="compositionally biased region" description="Polar residues" evidence="3">
    <location>
        <begin position="370"/>
        <end position="385"/>
    </location>
</feature>
<dbReference type="Gene3D" id="1.10.10.2830">
    <property type="match status" value="1"/>
</dbReference>
<dbReference type="InterPro" id="IPR004437">
    <property type="entry name" value="ParB/RepB/Spo0J"/>
</dbReference>
<dbReference type="NCBIfam" id="TIGR03734">
    <property type="entry name" value="PRTRC_parB"/>
    <property type="match status" value="1"/>
</dbReference>
<dbReference type="Pfam" id="PF02195">
    <property type="entry name" value="ParB_N"/>
    <property type="match status" value="1"/>
</dbReference>
<dbReference type="EMBL" id="JAHZSS010000010">
    <property type="protein sequence ID" value="MBW8191335.1"/>
    <property type="molecule type" value="Genomic_DNA"/>
</dbReference>
<evidence type="ECO:0000259" key="4">
    <source>
        <dbReference type="SMART" id="SM00470"/>
    </source>
</evidence>
<dbReference type="Proteomes" id="UP001166251">
    <property type="component" value="Unassembled WGS sequence"/>
</dbReference>
<dbReference type="InterPro" id="IPR022396">
    <property type="entry name" value="PRTRC_ParB"/>
</dbReference>
<gene>
    <name evidence="5" type="ORF">K0504_09825</name>
</gene>
<dbReference type="SMART" id="SM00470">
    <property type="entry name" value="ParB"/>
    <property type="match status" value="1"/>
</dbReference>
<dbReference type="Gene3D" id="3.90.1530.30">
    <property type="match status" value="1"/>
</dbReference>
<name>A0ABS7EG90_9GAMM</name>
<dbReference type="SUPFAM" id="SSF110849">
    <property type="entry name" value="ParB/Sulfiredoxin"/>
    <property type="match status" value="1"/>
</dbReference>
<dbReference type="InterPro" id="IPR050336">
    <property type="entry name" value="Chromosome_partition/occlusion"/>
</dbReference>
<accession>A0ABS7EG90</accession>
<dbReference type="NCBIfam" id="TIGR00180">
    <property type="entry name" value="parB_part"/>
    <property type="match status" value="1"/>
</dbReference>
<dbReference type="RefSeq" id="WP_220104018.1">
    <property type="nucleotide sequence ID" value="NZ_JAHZSS010000010.1"/>
</dbReference>
<dbReference type="SUPFAM" id="SSF109709">
    <property type="entry name" value="KorB DNA-binding domain-like"/>
    <property type="match status" value="1"/>
</dbReference>
<dbReference type="Pfam" id="PF17762">
    <property type="entry name" value="HTH_ParB"/>
    <property type="match status" value="1"/>
</dbReference>
<dbReference type="InterPro" id="IPR003115">
    <property type="entry name" value="ParB_N"/>
</dbReference>
<keyword evidence="6" id="KW-1185">Reference proteome</keyword>
<organism evidence="5 6">
    <name type="scientific">Neiella holothuriorum</name>
    <dbReference type="NCBI Taxonomy" id="2870530"/>
    <lineage>
        <taxon>Bacteria</taxon>
        <taxon>Pseudomonadati</taxon>
        <taxon>Pseudomonadota</taxon>
        <taxon>Gammaproteobacteria</taxon>
        <taxon>Alteromonadales</taxon>
        <taxon>Echinimonadaceae</taxon>
        <taxon>Neiella</taxon>
    </lineage>
</organism>
<dbReference type="PANTHER" id="PTHR33375:SF1">
    <property type="entry name" value="CHROMOSOME-PARTITIONING PROTEIN PARB-RELATED"/>
    <property type="match status" value="1"/>
</dbReference>
<protein>
    <submittedName>
        <fullName evidence="5">PRTRC system ParB family protein</fullName>
    </submittedName>
</protein>
<feature type="region of interest" description="Disordered" evidence="3">
    <location>
        <begin position="366"/>
        <end position="390"/>
    </location>
</feature>
<evidence type="ECO:0000313" key="6">
    <source>
        <dbReference type="Proteomes" id="UP001166251"/>
    </source>
</evidence>
<reference evidence="5" key="1">
    <citation type="submission" date="2021-07" db="EMBL/GenBank/DDBJ databases">
        <title>Neiella marina sp. nov., isolated from the intestinal content of sea cucumber Apostichopus japonicus.</title>
        <authorList>
            <person name="Bai X."/>
        </authorList>
    </citation>
    <scope>NUCLEOTIDE SEQUENCE</scope>
    <source>
        <strain evidence="5">126</strain>
    </source>
</reference>
<comment type="similarity">
    <text evidence="1">Belongs to the ParB family.</text>
</comment>
<evidence type="ECO:0000256" key="2">
    <source>
        <dbReference type="ARBA" id="ARBA00022829"/>
    </source>
</evidence>
<comment type="caution">
    <text evidence="5">The sequence shown here is derived from an EMBL/GenBank/DDBJ whole genome shotgun (WGS) entry which is preliminary data.</text>
</comment>
<evidence type="ECO:0000256" key="1">
    <source>
        <dbReference type="ARBA" id="ARBA00006295"/>
    </source>
</evidence>